<dbReference type="SUPFAM" id="SSF111304">
    <property type="entry name" value="Recombination protein RecR"/>
    <property type="match status" value="1"/>
</dbReference>
<evidence type="ECO:0000256" key="5">
    <source>
        <dbReference type="ARBA" id="ARBA00023172"/>
    </source>
</evidence>
<dbReference type="InterPro" id="IPR006171">
    <property type="entry name" value="TOPRIM_dom"/>
</dbReference>
<keyword evidence="6" id="KW-0234">DNA repair</keyword>
<dbReference type="GO" id="GO:0003677">
    <property type="term" value="F:DNA binding"/>
    <property type="evidence" value="ECO:0007669"/>
    <property type="project" value="InterPro"/>
</dbReference>
<comment type="caution">
    <text evidence="8">The sequence shown here is derived from an EMBL/GenBank/DDBJ whole genome shotgun (WGS) entry which is preliminary data.</text>
</comment>
<dbReference type="PROSITE" id="PS50880">
    <property type="entry name" value="TOPRIM"/>
    <property type="match status" value="1"/>
</dbReference>
<dbReference type="Proteomes" id="UP000555836">
    <property type="component" value="Unassembled WGS sequence"/>
</dbReference>
<evidence type="ECO:0000256" key="2">
    <source>
        <dbReference type="ARBA" id="ARBA00022763"/>
    </source>
</evidence>
<dbReference type="Gene3D" id="6.10.250.240">
    <property type="match status" value="1"/>
</dbReference>
<dbReference type="AlphaFoldDB" id="A0A7Y0X554"/>
<dbReference type="EMBL" id="JABCLD010001031">
    <property type="protein sequence ID" value="NMU25368.1"/>
    <property type="molecule type" value="Genomic_DNA"/>
</dbReference>
<dbReference type="Gene3D" id="3.40.1360.10">
    <property type="match status" value="1"/>
</dbReference>
<evidence type="ECO:0000256" key="6">
    <source>
        <dbReference type="ARBA" id="ARBA00023204"/>
    </source>
</evidence>
<sequence>DIGLDVLDYRLRRGDITEVILATNPTVEGEATAHYIAELCKEHQVDASRIAHGVPVGGELELVDGTTLSHSLLGRHRI</sequence>
<keyword evidence="2" id="KW-0227">DNA damage</keyword>
<evidence type="ECO:0000313" key="8">
    <source>
        <dbReference type="EMBL" id="NMU25368.1"/>
    </source>
</evidence>
<evidence type="ECO:0000313" key="9">
    <source>
        <dbReference type="Proteomes" id="UP000555836"/>
    </source>
</evidence>
<dbReference type="Pfam" id="PF21175">
    <property type="entry name" value="RecR_C"/>
    <property type="match status" value="1"/>
</dbReference>
<accession>A0A7Y0X554</accession>
<keyword evidence="4" id="KW-0862">Zinc</keyword>
<evidence type="ECO:0000256" key="3">
    <source>
        <dbReference type="ARBA" id="ARBA00022771"/>
    </source>
</evidence>
<organism evidence="8 9">
    <name type="scientific">Vibrio parahaemolyticus</name>
    <dbReference type="NCBI Taxonomy" id="670"/>
    <lineage>
        <taxon>Bacteria</taxon>
        <taxon>Pseudomonadati</taxon>
        <taxon>Pseudomonadota</taxon>
        <taxon>Gammaproteobacteria</taxon>
        <taxon>Vibrionales</taxon>
        <taxon>Vibrionaceae</taxon>
        <taxon>Vibrio</taxon>
    </lineage>
</organism>
<proteinExistence type="inferred from homology"/>
<dbReference type="GO" id="GO:0006310">
    <property type="term" value="P:DNA recombination"/>
    <property type="evidence" value="ECO:0007669"/>
    <property type="project" value="UniProtKB-KW"/>
</dbReference>
<feature type="non-terminal residue" evidence="8">
    <location>
        <position position="1"/>
    </location>
</feature>
<dbReference type="InterPro" id="IPR023627">
    <property type="entry name" value="Rcmb_RecR"/>
</dbReference>
<dbReference type="GO" id="GO:0008270">
    <property type="term" value="F:zinc ion binding"/>
    <property type="evidence" value="ECO:0007669"/>
    <property type="project" value="UniProtKB-KW"/>
</dbReference>
<name>A0A7Y0X554_VIBPH</name>
<dbReference type="GO" id="GO:0006281">
    <property type="term" value="P:DNA repair"/>
    <property type="evidence" value="ECO:0007669"/>
    <property type="project" value="UniProtKB-KW"/>
</dbReference>
<keyword evidence="1" id="KW-0479">Metal-binding</keyword>
<dbReference type="InterPro" id="IPR000093">
    <property type="entry name" value="DNA_Rcmb_RecR"/>
</dbReference>
<gene>
    <name evidence="8" type="ORF">HKB21_07020</name>
</gene>
<reference evidence="8 9" key="1">
    <citation type="submission" date="2020-04" db="EMBL/GenBank/DDBJ databases">
        <title>Whole-genome sequencing of Vibrio spp. from China reveals different genetic environments of blaCTX-M-14 among diverse lineages.</title>
        <authorList>
            <person name="Zheng Z."/>
            <person name="Ye L."/>
            <person name="Chen S."/>
        </authorList>
    </citation>
    <scope>NUCLEOTIDE SEQUENCE [LARGE SCALE GENOMIC DNA]</scope>
    <source>
        <strain evidence="8 9">Vb0574</strain>
    </source>
</reference>
<dbReference type="Pfam" id="PF13662">
    <property type="entry name" value="Toprim_4"/>
    <property type="match status" value="1"/>
</dbReference>
<feature type="domain" description="Toprim" evidence="7">
    <location>
        <begin position="1"/>
        <end position="55"/>
    </location>
</feature>
<evidence type="ECO:0000259" key="7">
    <source>
        <dbReference type="PROSITE" id="PS50880"/>
    </source>
</evidence>
<evidence type="ECO:0000256" key="4">
    <source>
        <dbReference type="ARBA" id="ARBA00022833"/>
    </source>
</evidence>
<protein>
    <submittedName>
        <fullName evidence="8">Toprim domain-containing protein</fullName>
    </submittedName>
</protein>
<evidence type="ECO:0000256" key="1">
    <source>
        <dbReference type="ARBA" id="ARBA00022723"/>
    </source>
</evidence>
<dbReference type="PANTHER" id="PTHR30446">
    <property type="entry name" value="RECOMBINATION PROTEIN RECR"/>
    <property type="match status" value="1"/>
</dbReference>
<keyword evidence="3" id="KW-0863">Zinc-finger</keyword>
<dbReference type="HAMAP" id="MF_00017">
    <property type="entry name" value="RecR"/>
    <property type="match status" value="1"/>
</dbReference>
<keyword evidence="5" id="KW-0233">DNA recombination</keyword>
<dbReference type="PANTHER" id="PTHR30446:SF0">
    <property type="entry name" value="RECOMBINATION PROTEIN RECR"/>
    <property type="match status" value="1"/>
</dbReference>